<dbReference type="InterPro" id="IPR027275">
    <property type="entry name" value="PRC-brl_dom"/>
</dbReference>
<sequence>MEENIRYYSEMERFEIININDGEKYNYLLNNDIIVDDDGYMRLLIIHNNFSKFKFFKGNNFQEVPWDNVRKIGASTIIVDIEETEIRRITP</sequence>
<dbReference type="Proteomes" id="UP000184447">
    <property type="component" value="Unassembled WGS sequence"/>
</dbReference>
<accession>A0A1M5QXJ1</accession>
<dbReference type="RefSeq" id="WP_073336346.1">
    <property type="nucleotide sequence ID" value="NZ_FQXM01000002.1"/>
</dbReference>
<dbReference type="InterPro" id="IPR011033">
    <property type="entry name" value="PRC_barrel-like_sf"/>
</dbReference>
<evidence type="ECO:0000313" key="3">
    <source>
        <dbReference type="Proteomes" id="UP000184447"/>
    </source>
</evidence>
<dbReference type="EMBL" id="FQXM01000002">
    <property type="protein sequence ID" value="SHH18631.1"/>
    <property type="molecule type" value="Genomic_DNA"/>
</dbReference>
<protein>
    <submittedName>
        <fullName evidence="2">Sporulation protein, YlmC/YmxH family</fullName>
    </submittedName>
</protein>
<name>A0A1M5QXJ1_9CLOT</name>
<dbReference type="PANTHER" id="PTHR40061:SF1">
    <property type="entry name" value="SPORULATION PROTEIN YLMC-RELATED"/>
    <property type="match status" value="1"/>
</dbReference>
<organism evidence="2 3">
    <name type="scientific">Clostridium grantii DSM 8605</name>
    <dbReference type="NCBI Taxonomy" id="1121316"/>
    <lineage>
        <taxon>Bacteria</taxon>
        <taxon>Bacillati</taxon>
        <taxon>Bacillota</taxon>
        <taxon>Clostridia</taxon>
        <taxon>Eubacteriales</taxon>
        <taxon>Clostridiaceae</taxon>
        <taxon>Clostridium</taxon>
    </lineage>
</organism>
<evidence type="ECO:0000313" key="2">
    <source>
        <dbReference type="EMBL" id="SHH18631.1"/>
    </source>
</evidence>
<dbReference type="OrthoDB" id="6024937at2"/>
<dbReference type="STRING" id="1121316.SAMN02745207_00347"/>
<dbReference type="NCBIfam" id="TIGR02888">
    <property type="entry name" value="spore_YlmC_YmxH"/>
    <property type="match status" value="1"/>
</dbReference>
<dbReference type="Gene3D" id="2.30.30.240">
    <property type="entry name" value="PRC-barrel domain"/>
    <property type="match status" value="1"/>
</dbReference>
<dbReference type="Pfam" id="PF05239">
    <property type="entry name" value="PRC"/>
    <property type="match status" value="1"/>
</dbReference>
<dbReference type="InterPro" id="IPR014238">
    <property type="entry name" value="Spore_YlmC/YmxH"/>
</dbReference>
<feature type="domain" description="PRC-barrel" evidence="1">
    <location>
        <begin position="4"/>
        <end position="82"/>
    </location>
</feature>
<gene>
    <name evidence="2" type="ORF">SAMN02745207_00347</name>
</gene>
<proteinExistence type="predicted"/>
<reference evidence="2 3" key="1">
    <citation type="submission" date="2016-11" db="EMBL/GenBank/DDBJ databases">
        <authorList>
            <person name="Jaros S."/>
            <person name="Januszkiewicz K."/>
            <person name="Wedrychowicz H."/>
        </authorList>
    </citation>
    <scope>NUCLEOTIDE SEQUENCE [LARGE SCALE GENOMIC DNA]</scope>
    <source>
        <strain evidence="2 3">DSM 8605</strain>
    </source>
</reference>
<dbReference type="AlphaFoldDB" id="A0A1M5QXJ1"/>
<keyword evidence="3" id="KW-1185">Reference proteome</keyword>
<dbReference type="SUPFAM" id="SSF50346">
    <property type="entry name" value="PRC-barrel domain"/>
    <property type="match status" value="1"/>
</dbReference>
<dbReference type="PANTHER" id="PTHR40061">
    <property type="entry name" value="SPORULATION PROTEIN YLMC-RELATED"/>
    <property type="match status" value="1"/>
</dbReference>
<evidence type="ECO:0000259" key="1">
    <source>
        <dbReference type="Pfam" id="PF05239"/>
    </source>
</evidence>